<evidence type="ECO:0000313" key="3">
    <source>
        <dbReference type="Proteomes" id="UP001196408"/>
    </source>
</evidence>
<sequence length="54" mass="6333">MKLMMIFYSYGHINVADIIGEEKIKDCMSHSQYQIALQLLDLIDNKELKKECLL</sequence>
<dbReference type="Proteomes" id="UP001196408">
    <property type="component" value="Unassembled WGS sequence"/>
</dbReference>
<evidence type="ECO:0000313" key="2">
    <source>
        <dbReference type="EMBL" id="MBV3393536.1"/>
    </source>
</evidence>
<comment type="caution">
    <text evidence="1">The sequence shown here is derived from an EMBL/GenBank/DDBJ whole genome shotgun (WGS) entry which is preliminary data.</text>
</comment>
<dbReference type="AlphaFoldDB" id="A0AAW4MXI2"/>
<organism evidence="1 3">
    <name type="scientific">Catenibacterium mitsuokai</name>
    <dbReference type="NCBI Taxonomy" id="100886"/>
    <lineage>
        <taxon>Bacteria</taxon>
        <taxon>Bacillati</taxon>
        <taxon>Bacillota</taxon>
        <taxon>Erysipelotrichia</taxon>
        <taxon>Erysipelotrichales</taxon>
        <taxon>Coprobacillaceae</taxon>
        <taxon>Catenibacterium</taxon>
    </lineage>
</organism>
<protein>
    <submittedName>
        <fullName evidence="1">Uncharacterized protein</fullName>
    </submittedName>
</protein>
<dbReference type="Proteomes" id="UP001197492">
    <property type="component" value="Unassembled WGS sequence"/>
</dbReference>
<dbReference type="EMBL" id="JAHOEL010000083">
    <property type="protein sequence ID" value="MBV3393536.1"/>
    <property type="molecule type" value="Genomic_DNA"/>
</dbReference>
<name>A0AAW4MXI2_9FIRM</name>
<keyword evidence="4" id="KW-1185">Reference proteome</keyword>
<dbReference type="RefSeq" id="WP_217748187.1">
    <property type="nucleotide sequence ID" value="NZ_JAHOEB010000081.1"/>
</dbReference>
<evidence type="ECO:0000313" key="1">
    <source>
        <dbReference type="EMBL" id="MBV3383513.1"/>
    </source>
</evidence>
<gene>
    <name evidence="1" type="ORF">KSV97_09890</name>
    <name evidence="2" type="ORF">KSW06_09820</name>
</gene>
<evidence type="ECO:0000313" key="4">
    <source>
        <dbReference type="Proteomes" id="UP001197492"/>
    </source>
</evidence>
<dbReference type="EMBL" id="JAHOEF010000084">
    <property type="protein sequence ID" value="MBV3383513.1"/>
    <property type="molecule type" value="Genomic_DNA"/>
</dbReference>
<accession>A0AAW4MXI2</accession>
<proteinExistence type="predicted"/>
<reference evidence="1 4" key="1">
    <citation type="submission" date="2021-06" db="EMBL/GenBank/DDBJ databases">
        <title>Collection of gut derived symbiotic bacterial strains cultured from healthy donors.</title>
        <authorList>
            <person name="Lin H."/>
            <person name="Littmann E."/>
            <person name="Pamer E.G."/>
        </authorList>
    </citation>
    <scope>NUCLEOTIDE SEQUENCE</scope>
    <source>
        <strain evidence="2 4">MSK.21.70</strain>
        <strain evidence="1">MSK.21.82</strain>
    </source>
</reference>